<dbReference type="InterPro" id="IPR012341">
    <property type="entry name" value="6hp_glycosidase-like_sf"/>
</dbReference>
<keyword evidence="5" id="KW-1185">Reference proteome</keyword>
<evidence type="ECO:0000256" key="2">
    <source>
        <dbReference type="ARBA" id="ARBA00023235"/>
    </source>
</evidence>
<comment type="similarity">
    <text evidence="1">Belongs to the N-acylglucosamine 2-epimerase family.</text>
</comment>
<dbReference type="Pfam" id="PF07221">
    <property type="entry name" value="GlcNAc_2-epim"/>
    <property type="match status" value="1"/>
</dbReference>
<evidence type="ECO:0008006" key="6">
    <source>
        <dbReference type="Google" id="ProtNLM"/>
    </source>
</evidence>
<dbReference type="InterPro" id="IPR010819">
    <property type="entry name" value="AGE/CE"/>
</dbReference>
<name>A0ABM8G1H9_9CELL</name>
<evidence type="ECO:0000256" key="3">
    <source>
        <dbReference type="SAM" id="MobiDB-lite"/>
    </source>
</evidence>
<keyword evidence="2" id="KW-0413">Isomerase</keyword>
<evidence type="ECO:0000313" key="5">
    <source>
        <dbReference type="Proteomes" id="UP001321475"/>
    </source>
</evidence>
<evidence type="ECO:0000256" key="1">
    <source>
        <dbReference type="ARBA" id="ARBA00008558"/>
    </source>
</evidence>
<dbReference type="InterPro" id="IPR008928">
    <property type="entry name" value="6-hairpin_glycosidase_sf"/>
</dbReference>
<evidence type="ECO:0000313" key="4">
    <source>
        <dbReference type="EMBL" id="BDZ41887.1"/>
    </source>
</evidence>
<gene>
    <name evidence="4" type="ORF">GCM10025865_11860</name>
</gene>
<dbReference type="Proteomes" id="UP001321475">
    <property type="component" value="Chromosome"/>
</dbReference>
<organism evidence="4 5">
    <name type="scientific">Paraoerskovia sediminicola</name>
    <dbReference type="NCBI Taxonomy" id="1138587"/>
    <lineage>
        <taxon>Bacteria</taxon>
        <taxon>Bacillati</taxon>
        <taxon>Actinomycetota</taxon>
        <taxon>Actinomycetes</taxon>
        <taxon>Micrococcales</taxon>
        <taxon>Cellulomonadaceae</taxon>
        <taxon>Paraoerskovia</taxon>
    </lineage>
</organism>
<protein>
    <recommendedName>
        <fullName evidence="6">N-acylglucosamine 2-epimerase</fullName>
    </recommendedName>
</protein>
<dbReference type="EMBL" id="AP027729">
    <property type="protein sequence ID" value="BDZ41887.1"/>
    <property type="molecule type" value="Genomic_DNA"/>
</dbReference>
<dbReference type="SUPFAM" id="SSF48208">
    <property type="entry name" value="Six-hairpin glycosidases"/>
    <property type="match status" value="1"/>
</dbReference>
<proteinExistence type="inferred from homology"/>
<feature type="region of interest" description="Disordered" evidence="3">
    <location>
        <begin position="134"/>
        <end position="155"/>
    </location>
</feature>
<dbReference type="Gene3D" id="1.50.10.10">
    <property type="match status" value="1"/>
</dbReference>
<accession>A0ABM8G1H9</accession>
<sequence length="155" mass="16359">MEPWPASPEHRAWLVAERGRLLAFGRRTALPAGGAVWLDDHGAPDLSRGVQTWITARTVHTYGLGAMLGVPGSAPIARGALAGLTGILRDTEHGGWFGQVEPDGTPVDTSKQAYQHAFVMLAASTATAAGFPGVASCSTTRPRRSWRSSGTTRRG</sequence>
<reference evidence="5" key="1">
    <citation type="journal article" date="2019" name="Int. J. Syst. Evol. Microbiol.">
        <title>The Global Catalogue of Microorganisms (GCM) 10K type strain sequencing project: providing services to taxonomists for standard genome sequencing and annotation.</title>
        <authorList>
            <consortium name="The Broad Institute Genomics Platform"/>
            <consortium name="The Broad Institute Genome Sequencing Center for Infectious Disease"/>
            <person name="Wu L."/>
            <person name="Ma J."/>
        </authorList>
    </citation>
    <scope>NUCLEOTIDE SEQUENCE [LARGE SCALE GENOMIC DNA]</scope>
    <source>
        <strain evidence="5">NBRC 108565</strain>
    </source>
</reference>